<keyword evidence="13" id="KW-0670">Pyruvate</keyword>
<dbReference type="InterPro" id="IPR021135">
    <property type="entry name" value="PEP_COase"/>
</dbReference>
<dbReference type="InterPro" id="IPR033129">
    <property type="entry name" value="PEPCASE_His_AS"/>
</dbReference>
<dbReference type="PANTHER" id="PTHR30523:SF6">
    <property type="entry name" value="PHOSPHOENOLPYRUVATE CARBOXYLASE"/>
    <property type="match status" value="1"/>
</dbReference>
<dbReference type="AlphaFoldDB" id="A0A1T5B103"/>
<dbReference type="GO" id="GO:0006099">
    <property type="term" value="P:tricarboxylic acid cycle"/>
    <property type="evidence" value="ECO:0007669"/>
    <property type="project" value="InterPro"/>
</dbReference>
<feature type="active site" evidence="10 11">
    <location>
        <position position="132"/>
    </location>
</feature>
<proteinExistence type="inferred from homology"/>
<evidence type="ECO:0000256" key="7">
    <source>
        <dbReference type="ARBA" id="ARBA00023239"/>
    </source>
</evidence>
<dbReference type="Gene3D" id="1.20.1440.90">
    <property type="entry name" value="Phosphoenolpyruvate/pyruvate domain"/>
    <property type="match status" value="1"/>
</dbReference>
<accession>A0A1T5B103</accession>
<keyword evidence="6 10" id="KW-0460">Magnesium</keyword>
<dbReference type="InterPro" id="IPR018129">
    <property type="entry name" value="PEP_COase_Lys_AS"/>
</dbReference>
<dbReference type="RefSeq" id="WP_079637655.1">
    <property type="nucleotide sequence ID" value="NZ_FUYP01000005.1"/>
</dbReference>
<dbReference type="InterPro" id="IPR022805">
    <property type="entry name" value="PEP_COase_bac/pln-type"/>
</dbReference>
<comment type="subunit">
    <text evidence="10">Homotetramer.</text>
</comment>
<evidence type="ECO:0000256" key="12">
    <source>
        <dbReference type="PROSITE-ProRule" id="PRU10112"/>
    </source>
</evidence>
<comment type="similarity">
    <text evidence="3 10">Belongs to the PEPCase type 1 family.</text>
</comment>
<name>A0A1T5B103_9SPHN</name>
<evidence type="ECO:0000256" key="10">
    <source>
        <dbReference type="HAMAP-Rule" id="MF_00595"/>
    </source>
</evidence>
<dbReference type="PRINTS" id="PR00150">
    <property type="entry name" value="PEPCARBXLASE"/>
</dbReference>
<evidence type="ECO:0000313" key="13">
    <source>
        <dbReference type="EMBL" id="SKB40912.1"/>
    </source>
</evidence>
<dbReference type="InterPro" id="IPR015813">
    <property type="entry name" value="Pyrv/PenolPyrv_kinase-like_dom"/>
</dbReference>
<protein>
    <recommendedName>
        <fullName evidence="5 10">Phosphoenolpyruvate carboxylase</fullName>
        <shortName evidence="10">PEPC</shortName>
        <shortName evidence="10">PEPCase</shortName>
        <ecNumber evidence="4 10">4.1.1.31</ecNumber>
    </recommendedName>
</protein>
<dbReference type="NCBIfam" id="NF000584">
    <property type="entry name" value="PRK00009.1"/>
    <property type="match status" value="1"/>
</dbReference>
<organism evidence="13 14">
    <name type="scientific">Sphingopyxis flava</name>
    <dbReference type="NCBI Taxonomy" id="1507287"/>
    <lineage>
        <taxon>Bacteria</taxon>
        <taxon>Pseudomonadati</taxon>
        <taxon>Pseudomonadota</taxon>
        <taxon>Alphaproteobacteria</taxon>
        <taxon>Sphingomonadales</taxon>
        <taxon>Sphingomonadaceae</taxon>
        <taxon>Sphingopyxis</taxon>
    </lineage>
</organism>
<evidence type="ECO:0000256" key="6">
    <source>
        <dbReference type="ARBA" id="ARBA00022842"/>
    </source>
</evidence>
<keyword evidence="8 10" id="KW-0120">Carbon dioxide fixation</keyword>
<keyword evidence="14" id="KW-1185">Reference proteome</keyword>
<evidence type="ECO:0000256" key="5">
    <source>
        <dbReference type="ARBA" id="ARBA00022419"/>
    </source>
</evidence>
<evidence type="ECO:0000313" key="14">
    <source>
        <dbReference type="Proteomes" id="UP000190044"/>
    </source>
</evidence>
<dbReference type="GO" id="GO:0000287">
    <property type="term" value="F:magnesium ion binding"/>
    <property type="evidence" value="ECO:0007669"/>
    <property type="project" value="UniProtKB-UniRule"/>
</dbReference>
<dbReference type="SUPFAM" id="SSF51621">
    <property type="entry name" value="Phosphoenolpyruvate/pyruvate domain"/>
    <property type="match status" value="1"/>
</dbReference>
<dbReference type="Proteomes" id="UP000190044">
    <property type="component" value="Unassembled WGS sequence"/>
</dbReference>
<feature type="active site" evidence="10 12">
    <location>
        <position position="559"/>
    </location>
</feature>
<evidence type="ECO:0000256" key="3">
    <source>
        <dbReference type="ARBA" id="ARBA00008346"/>
    </source>
</evidence>
<evidence type="ECO:0000256" key="1">
    <source>
        <dbReference type="ARBA" id="ARBA00001946"/>
    </source>
</evidence>
<evidence type="ECO:0000256" key="2">
    <source>
        <dbReference type="ARBA" id="ARBA00003670"/>
    </source>
</evidence>
<sequence>MGPPIQISQNPDIRYLGRILGDVIRAYGGDKLFRQTEYIRSASVDRHRGIAGAEAIDPGLEALSLDDTIAFVRGFMLFSMLANLAEDRQGVAIEPEATMAAALAKLAADGVDTAAVAALLDAALIAPVLTAHPTEVRRKSMLDHKNRIAELMRLRDAGAEETSEGDVVEDAIRRQIVLLWQTRPLRTEKLFVADEIDNALTYLRDVFLPVVPKLYARWEKQLGRRPASFLRVGSWIGGDRDGNPFVTAETLRMATTRNAAAVLSHYLDAVHALGAELSVSSALAPVPPAVETLAEASGDAALSRRDEPYRRALSGIYARLSATHAEIVGKSPPRPSALAGEPYATPGDFRRDLVTIAGGLSASGEGQLGGIGALGRLIRAVEVFGFHLATLDMRQNSAVHERVLAELLSVSGVCADYRALSEEERVALLTAELASDRPLAAPWHEWSEETAGELAIVHAAADVRRRLGTDTICQWIISMAQDLSDLLEVHVLAREGGLWRSGAEAGATNLMVVPLFETIDDLSRAPDIMTRYFAMPELGPQVRVRGYQEVMIGYSDSNKDGGYLTSTWGLHQASQALTPVFEKAGSAMQLFHGRGGAVGRGGGSAFAAIRAQPAATVQGRIRITEQGEVIAAKYGSADSAATNLEAMVSASLLASLEADAIREDDHPRYAAAMTALSDTAFAAYRGLVYETPGFKDFFRAMTPIAEIATLKIGSRPSSRTKSSAIEDLRAIPWVFSWAQSRAMLPGWYGTGEAFAAFKDPVLLADMAQSWPFFAALLGNMEMVLAKSDMGIAARYAALAGAVDGHEAIFTRIRDGWNRAHDGLLAITGQTRLLEKSPALEASIRLRLPYIEPLNLLQIELMKRHRAGETDPRIAEGIQLTINAIATALRNSG</sequence>
<comment type="function">
    <text evidence="2 10">Forms oxaloacetate, a four-carbon dicarboxylic acid source for the tricarboxylic acid cycle.</text>
</comment>
<dbReference type="HAMAP" id="MF_00595">
    <property type="entry name" value="PEPcase_type1"/>
    <property type="match status" value="1"/>
</dbReference>
<dbReference type="GO" id="GO:0006107">
    <property type="term" value="P:oxaloacetate metabolic process"/>
    <property type="evidence" value="ECO:0007669"/>
    <property type="project" value="UniProtKB-UniRule"/>
</dbReference>
<evidence type="ECO:0000256" key="8">
    <source>
        <dbReference type="ARBA" id="ARBA00023300"/>
    </source>
</evidence>
<dbReference type="PROSITE" id="PS00393">
    <property type="entry name" value="PEPCASE_2"/>
    <property type="match status" value="1"/>
</dbReference>
<gene>
    <name evidence="10" type="primary">ppc</name>
    <name evidence="13" type="ORF">SAMN06295937_100544</name>
</gene>
<dbReference type="GO" id="GO:0005829">
    <property type="term" value="C:cytosol"/>
    <property type="evidence" value="ECO:0007669"/>
    <property type="project" value="TreeGrafter"/>
</dbReference>
<dbReference type="PANTHER" id="PTHR30523">
    <property type="entry name" value="PHOSPHOENOLPYRUVATE CARBOXYLASE"/>
    <property type="match status" value="1"/>
</dbReference>
<comment type="cofactor">
    <cofactor evidence="1 10">
        <name>Mg(2+)</name>
        <dbReference type="ChEBI" id="CHEBI:18420"/>
    </cofactor>
</comment>
<reference evidence="14" key="1">
    <citation type="submission" date="2017-02" db="EMBL/GenBank/DDBJ databases">
        <authorList>
            <person name="Varghese N."/>
            <person name="Submissions S."/>
        </authorList>
    </citation>
    <scope>NUCLEOTIDE SEQUENCE [LARGE SCALE GENOMIC DNA]</scope>
    <source>
        <strain evidence="14">R11H</strain>
    </source>
</reference>
<evidence type="ECO:0000256" key="11">
    <source>
        <dbReference type="PROSITE-ProRule" id="PRU10111"/>
    </source>
</evidence>
<comment type="catalytic activity">
    <reaction evidence="9 10">
        <text>oxaloacetate + phosphate = phosphoenolpyruvate + hydrogencarbonate</text>
        <dbReference type="Rhea" id="RHEA:28370"/>
        <dbReference type="ChEBI" id="CHEBI:16452"/>
        <dbReference type="ChEBI" id="CHEBI:17544"/>
        <dbReference type="ChEBI" id="CHEBI:43474"/>
        <dbReference type="ChEBI" id="CHEBI:58702"/>
        <dbReference type="EC" id="4.1.1.31"/>
    </reaction>
</comment>
<dbReference type="PROSITE" id="PS00781">
    <property type="entry name" value="PEPCASE_1"/>
    <property type="match status" value="1"/>
</dbReference>
<dbReference type="OrthoDB" id="9768133at2"/>
<keyword evidence="7 10" id="KW-0456">Lyase</keyword>
<dbReference type="GO" id="GO:0015977">
    <property type="term" value="P:carbon fixation"/>
    <property type="evidence" value="ECO:0007669"/>
    <property type="project" value="UniProtKB-UniRule"/>
</dbReference>
<dbReference type="GO" id="GO:0008964">
    <property type="term" value="F:phosphoenolpyruvate carboxylase activity"/>
    <property type="evidence" value="ECO:0007669"/>
    <property type="project" value="UniProtKB-UniRule"/>
</dbReference>
<dbReference type="EMBL" id="FUYP01000005">
    <property type="protein sequence ID" value="SKB40912.1"/>
    <property type="molecule type" value="Genomic_DNA"/>
</dbReference>
<evidence type="ECO:0000256" key="9">
    <source>
        <dbReference type="ARBA" id="ARBA00048995"/>
    </source>
</evidence>
<dbReference type="EC" id="4.1.1.31" evidence="4 10"/>
<dbReference type="Pfam" id="PF00311">
    <property type="entry name" value="PEPcase"/>
    <property type="match status" value="1"/>
</dbReference>
<evidence type="ECO:0000256" key="4">
    <source>
        <dbReference type="ARBA" id="ARBA00012305"/>
    </source>
</evidence>